<evidence type="ECO:0000259" key="1">
    <source>
        <dbReference type="SMART" id="SM00746"/>
    </source>
</evidence>
<dbReference type="RefSeq" id="WP_144359366.1">
    <property type="nucleotide sequence ID" value="NZ_VMNH01000014.1"/>
</dbReference>
<dbReference type="SUPFAM" id="SSF47240">
    <property type="entry name" value="Ferritin-like"/>
    <property type="match status" value="1"/>
</dbReference>
<comment type="caution">
    <text evidence="2">The sequence shown here is derived from an EMBL/GenBank/DDBJ whole genome shotgun (WGS) entry which is preliminary data.</text>
</comment>
<gene>
    <name evidence="2" type="ORF">FHP88_12235</name>
</gene>
<evidence type="ECO:0000313" key="3">
    <source>
        <dbReference type="Proteomes" id="UP000316649"/>
    </source>
</evidence>
<name>A0A558DQB9_9GAMM</name>
<dbReference type="InterPro" id="IPR011017">
    <property type="entry name" value="TRASH_dom"/>
</dbReference>
<evidence type="ECO:0000313" key="2">
    <source>
        <dbReference type="EMBL" id="TVO73009.1"/>
    </source>
</evidence>
<dbReference type="InterPro" id="IPR052341">
    <property type="entry name" value="LOG_family_nucleotidases"/>
</dbReference>
<dbReference type="Proteomes" id="UP000316649">
    <property type="component" value="Unassembled WGS sequence"/>
</dbReference>
<reference evidence="2 3" key="1">
    <citation type="submission" date="2019-07" db="EMBL/GenBank/DDBJ databases">
        <title>The pathways for chlorine oxyanion respiration interact through the shared metabolite chlorate.</title>
        <authorList>
            <person name="Barnum T.P."/>
            <person name="Cheng Y."/>
            <person name="Hill K.A."/>
            <person name="Lucas L.N."/>
            <person name="Carlson H.K."/>
            <person name="Coates J.D."/>
        </authorList>
    </citation>
    <scope>NUCLEOTIDE SEQUENCE [LARGE SCALE GENOMIC DNA]</scope>
    <source>
        <strain evidence="2 3">BK-1</strain>
    </source>
</reference>
<sequence>MINDPVCGMELDMRRAGAMAVHKGRSWYFCSDNCKQKFIAKPEIYLGNARAERLTVGVMGSADSDSDQAVSNRARILGETIANDGLILITGACPGLPYECASGARARGGLSVGISPALSLDEHLHKYHSPADAFDILIYTGSGLMGREVTNILSSDMVIILGGRSGTLGEFAIAYDEGKLIGVLKGSGGITDELPDLVRRIGKDTGALLVYESDPKVLIEEMLKIYSERHYRRPSCFCIEPLSEGKSVC</sequence>
<dbReference type="PANTHER" id="PTHR43393:SF3">
    <property type="entry name" value="LYSINE DECARBOXYLASE-LIKE PROTEIN"/>
    <property type="match status" value="1"/>
</dbReference>
<dbReference type="Gene3D" id="3.40.50.450">
    <property type="match status" value="1"/>
</dbReference>
<accession>A0A558DQB9</accession>
<organism evidence="2 3">
    <name type="scientific">Sedimenticola selenatireducens</name>
    <dbReference type="NCBI Taxonomy" id="191960"/>
    <lineage>
        <taxon>Bacteria</taxon>
        <taxon>Pseudomonadati</taxon>
        <taxon>Pseudomonadota</taxon>
        <taxon>Gammaproteobacteria</taxon>
        <taxon>Chromatiales</taxon>
        <taxon>Sedimenticolaceae</taxon>
        <taxon>Sedimenticola</taxon>
    </lineage>
</organism>
<dbReference type="InterPro" id="IPR009078">
    <property type="entry name" value="Ferritin-like_SF"/>
</dbReference>
<dbReference type="GO" id="GO:0005829">
    <property type="term" value="C:cytosol"/>
    <property type="evidence" value="ECO:0007669"/>
    <property type="project" value="TreeGrafter"/>
</dbReference>
<dbReference type="EMBL" id="VMNH01000014">
    <property type="protein sequence ID" value="TVO73009.1"/>
    <property type="molecule type" value="Genomic_DNA"/>
</dbReference>
<dbReference type="InterPro" id="IPR007029">
    <property type="entry name" value="YHS_dom"/>
</dbReference>
<dbReference type="Pfam" id="PF04945">
    <property type="entry name" value="YHS"/>
    <property type="match status" value="1"/>
</dbReference>
<feature type="domain" description="TRASH" evidence="1">
    <location>
        <begin position="4"/>
        <end position="42"/>
    </location>
</feature>
<dbReference type="InterPro" id="IPR041164">
    <property type="entry name" value="LDcluster4"/>
</dbReference>
<dbReference type="AlphaFoldDB" id="A0A558DQB9"/>
<dbReference type="SMART" id="SM00746">
    <property type="entry name" value="TRASH"/>
    <property type="match status" value="1"/>
</dbReference>
<dbReference type="SUPFAM" id="SSF102405">
    <property type="entry name" value="MCP/YpsA-like"/>
    <property type="match status" value="1"/>
</dbReference>
<dbReference type="PANTHER" id="PTHR43393">
    <property type="entry name" value="CYTOKININ RIBOSIDE 5'-MONOPHOSPHATE PHOSPHORIBOHYDROLASE"/>
    <property type="match status" value="1"/>
</dbReference>
<dbReference type="Pfam" id="PF18306">
    <property type="entry name" value="LDcluster4"/>
    <property type="match status" value="1"/>
</dbReference>
<proteinExistence type="predicted"/>
<protein>
    <submittedName>
        <fullName evidence="2">YHS domain-containing protein</fullName>
    </submittedName>
</protein>
<keyword evidence="3" id="KW-1185">Reference proteome</keyword>
<dbReference type="OrthoDB" id="9793685at2"/>